<dbReference type="Gene3D" id="3.30.1370.60">
    <property type="entry name" value="Hypothetical oxidoreductase yiak, domain 2"/>
    <property type="match status" value="1"/>
</dbReference>
<dbReference type="SUPFAM" id="SSF89733">
    <property type="entry name" value="L-sulfolactate dehydrogenase-like"/>
    <property type="match status" value="1"/>
</dbReference>
<proteinExistence type="inferred from homology"/>
<sequence length="371" mass="38246">MDTPTGRQAATHTIGADALRALVADIFRAAGCDQAEAERIGFHLVSANLTGHDSHGVIRTPRYVQYLREGKVVKGQTIKVVAESPTHAVVDGGYGFGQTVGPQAVDLGIAKAKAAGMCIVALRKSGHIGRIGDWGERAAEAGLVSIHFVNVENGELVAPFGGVSRRFSTNPFCVAIPSPDGQPPLLLDFATSLVAEGKVLVASNGGKKLPEGALIKADGELSTDPATLYGPLTQGGPRDPANGEGAIRAFGEHKGSGLAFMCDILAGVLTGGGTSGPVPGGKRGLISNGMFSIYLDPAHFGAQGFVAQARAFADYVKSSRPAATDGDVLVPGEPEARTRATRLQDGIPLQADTWANLVTTARNLGIAEPQG</sequence>
<organism evidence="3 4">
    <name type="scientific">Limobrevibacterium gyesilva</name>
    <dbReference type="NCBI Taxonomy" id="2991712"/>
    <lineage>
        <taxon>Bacteria</taxon>
        <taxon>Pseudomonadati</taxon>
        <taxon>Pseudomonadota</taxon>
        <taxon>Alphaproteobacteria</taxon>
        <taxon>Acetobacterales</taxon>
        <taxon>Acetobacteraceae</taxon>
        <taxon>Limobrevibacterium</taxon>
    </lineage>
</organism>
<dbReference type="PANTHER" id="PTHR11091:SF0">
    <property type="entry name" value="MALATE DEHYDROGENASE"/>
    <property type="match status" value="1"/>
</dbReference>
<dbReference type="InterPro" id="IPR003767">
    <property type="entry name" value="Malate/L-lactate_DH-like"/>
</dbReference>
<name>A0AA41YKG6_9PROT</name>
<dbReference type="InterPro" id="IPR036111">
    <property type="entry name" value="Mal/L-sulfo/L-lacto_DH-like_sf"/>
</dbReference>
<dbReference type="InterPro" id="IPR043143">
    <property type="entry name" value="Mal/L-sulf/L-lact_DH-like_NADP"/>
</dbReference>
<reference evidence="3" key="2">
    <citation type="submission" date="2022-10" db="EMBL/GenBank/DDBJ databases">
        <authorList>
            <person name="Trinh H.N."/>
        </authorList>
    </citation>
    <scope>NUCLEOTIDE SEQUENCE</scope>
    <source>
        <strain evidence="3">RN2-1</strain>
    </source>
</reference>
<accession>A0AA41YKG6</accession>
<dbReference type="InterPro" id="IPR043144">
    <property type="entry name" value="Mal/L-sulf/L-lact_DH-like_ah"/>
</dbReference>
<protein>
    <submittedName>
        <fullName evidence="3">Malate/lactate/ureidoglycolate dehydrogenase</fullName>
    </submittedName>
</protein>
<dbReference type="NCBIfam" id="NF007504">
    <property type="entry name" value="PRK10098.1"/>
    <property type="match status" value="1"/>
</dbReference>
<gene>
    <name evidence="3" type="ORF">OL599_06650</name>
</gene>
<dbReference type="RefSeq" id="WP_264712880.1">
    <property type="nucleotide sequence ID" value="NZ_JAPDNT010000003.1"/>
</dbReference>
<dbReference type="Proteomes" id="UP001165679">
    <property type="component" value="Unassembled WGS sequence"/>
</dbReference>
<reference evidence="3" key="1">
    <citation type="submission" date="2022-09" db="EMBL/GenBank/DDBJ databases">
        <title>Rhodovastum sp. nov. RN2-1 isolated from soil in Seongnam, South Korea.</title>
        <authorList>
            <person name="Le N.T."/>
        </authorList>
    </citation>
    <scope>NUCLEOTIDE SEQUENCE</scope>
    <source>
        <strain evidence="3">RN2-1</strain>
    </source>
</reference>
<evidence type="ECO:0000313" key="4">
    <source>
        <dbReference type="Proteomes" id="UP001165679"/>
    </source>
</evidence>
<dbReference type="PANTHER" id="PTHR11091">
    <property type="entry name" value="OXIDOREDUCTASE-RELATED"/>
    <property type="match status" value="1"/>
</dbReference>
<comment type="caution">
    <text evidence="3">The sequence shown here is derived from an EMBL/GenBank/DDBJ whole genome shotgun (WGS) entry which is preliminary data.</text>
</comment>
<comment type="similarity">
    <text evidence="1">Belongs to the LDH2/MDH2 oxidoreductase family.</text>
</comment>
<dbReference type="EMBL" id="JAPDNT010000003">
    <property type="protein sequence ID" value="MCW3474255.1"/>
    <property type="molecule type" value="Genomic_DNA"/>
</dbReference>
<evidence type="ECO:0000256" key="1">
    <source>
        <dbReference type="ARBA" id="ARBA00006056"/>
    </source>
</evidence>
<evidence type="ECO:0000256" key="2">
    <source>
        <dbReference type="ARBA" id="ARBA00023002"/>
    </source>
</evidence>
<dbReference type="AlphaFoldDB" id="A0AA41YKG6"/>
<dbReference type="Pfam" id="PF02615">
    <property type="entry name" value="Ldh_2"/>
    <property type="match status" value="1"/>
</dbReference>
<keyword evidence="2" id="KW-0560">Oxidoreductase</keyword>
<dbReference type="Gene3D" id="1.10.1530.10">
    <property type="match status" value="1"/>
</dbReference>
<dbReference type="GO" id="GO:0016491">
    <property type="term" value="F:oxidoreductase activity"/>
    <property type="evidence" value="ECO:0007669"/>
    <property type="project" value="UniProtKB-KW"/>
</dbReference>
<keyword evidence="4" id="KW-1185">Reference proteome</keyword>
<evidence type="ECO:0000313" key="3">
    <source>
        <dbReference type="EMBL" id="MCW3474255.1"/>
    </source>
</evidence>